<keyword evidence="2" id="KW-1185">Reference proteome</keyword>
<sequence length="89" mass="9746">MTQNAYLLRLNAPTDPPFYNRLVSLKSASGLMFSRGPTQVTHIKLCFSMQGITHMYQLPAPTLPSRLLHSSALSPPSLSYSLQSSLGLP</sequence>
<name>A0A564YPX9_HYMDI</name>
<evidence type="ECO:0000313" key="1">
    <source>
        <dbReference type="EMBL" id="VUZ49029.1"/>
    </source>
</evidence>
<reference evidence="1 2" key="1">
    <citation type="submission" date="2019-07" db="EMBL/GenBank/DDBJ databases">
        <authorList>
            <person name="Jastrzebski P J."/>
            <person name="Paukszto L."/>
            <person name="Jastrzebski P J."/>
        </authorList>
    </citation>
    <scope>NUCLEOTIDE SEQUENCE [LARGE SCALE GENOMIC DNA]</scope>
    <source>
        <strain evidence="1 2">WMS-il1</strain>
    </source>
</reference>
<dbReference type="EMBL" id="CABIJS010000322">
    <property type="protein sequence ID" value="VUZ49029.1"/>
    <property type="molecule type" value="Genomic_DNA"/>
</dbReference>
<dbReference type="Proteomes" id="UP000321570">
    <property type="component" value="Unassembled WGS sequence"/>
</dbReference>
<evidence type="ECO:0000313" key="2">
    <source>
        <dbReference type="Proteomes" id="UP000321570"/>
    </source>
</evidence>
<dbReference type="AlphaFoldDB" id="A0A564YPX9"/>
<gene>
    <name evidence="1" type="ORF">WMSIL1_LOCUS8327</name>
</gene>
<accession>A0A564YPX9</accession>
<organism evidence="1 2">
    <name type="scientific">Hymenolepis diminuta</name>
    <name type="common">Rat tapeworm</name>
    <dbReference type="NCBI Taxonomy" id="6216"/>
    <lineage>
        <taxon>Eukaryota</taxon>
        <taxon>Metazoa</taxon>
        <taxon>Spiralia</taxon>
        <taxon>Lophotrochozoa</taxon>
        <taxon>Platyhelminthes</taxon>
        <taxon>Cestoda</taxon>
        <taxon>Eucestoda</taxon>
        <taxon>Cyclophyllidea</taxon>
        <taxon>Hymenolepididae</taxon>
        <taxon>Hymenolepis</taxon>
    </lineage>
</organism>
<proteinExistence type="predicted"/>
<protein>
    <submittedName>
        <fullName evidence="1">Uncharacterized protein</fullName>
    </submittedName>
</protein>